<dbReference type="AlphaFoldDB" id="A0A1C3W909"/>
<accession>A0A1C3W909</accession>
<sequence length="43" mass="4742">MATRLTKNTVAEVRAMRREAAYGKPRRMHGPADTAGPSPFEGR</sequence>
<dbReference type="EMBL" id="FMAI01000007">
    <property type="protein sequence ID" value="SCB36433.1"/>
    <property type="molecule type" value="Genomic_DNA"/>
</dbReference>
<name>A0A1C3W909_9BRAD</name>
<reference evidence="3" key="1">
    <citation type="submission" date="2016-08" db="EMBL/GenBank/DDBJ databases">
        <authorList>
            <person name="Varghese N."/>
            <person name="Submissions Spin"/>
        </authorList>
    </citation>
    <scope>NUCLEOTIDE SEQUENCE [LARGE SCALE GENOMIC DNA]</scope>
    <source>
        <strain evidence="3">ERR11</strain>
    </source>
</reference>
<evidence type="ECO:0000313" key="3">
    <source>
        <dbReference type="Proteomes" id="UP000199184"/>
    </source>
</evidence>
<feature type="region of interest" description="Disordered" evidence="1">
    <location>
        <begin position="18"/>
        <end position="43"/>
    </location>
</feature>
<proteinExistence type="predicted"/>
<evidence type="ECO:0000313" key="2">
    <source>
        <dbReference type="EMBL" id="SCB36433.1"/>
    </source>
</evidence>
<dbReference type="Proteomes" id="UP000199184">
    <property type="component" value="Unassembled WGS sequence"/>
</dbReference>
<gene>
    <name evidence="2" type="ORF">GA0061098_10072</name>
</gene>
<protein>
    <submittedName>
        <fullName evidence="2">Uncharacterized protein</fullName>
    </submittedName>
</protein>
<organism evidence="2 3">
    <name type="scientific">Bradyrhizobium shewense</name>
    <dbReference type="NCBI Taxonomy" id="1761772"/>
    <lineage>
        <taxon>Bacteria</taxon>
        <taxon>Pseudomonadati</taxon>
        <taxon>Pseudomonadota</taxon>
        <taxon>Alphaproteobacteria</taxon>
        <taxon>Hyphomicrobiales</taxon>
        <taxon>Nitrobacteraceae</taxon>
        <taxon>Bradyrhizobium</taxon>
    </lineage>
</organism>
<evidence type="ECO:0000256" key="1">
    <source>
        <dbReference type="SAM" id="MobiDB-lite"/>
    </source>
</evidence>
<keyword evidence="3" id="KW-1185">Reference proteome</keyword>